<dbReference type="InterPro" id="IPR051323">
    <property type="entry name" value="AtsK-like"/>
</dbReference>
<dbReference type="GO" id="GO:0016706">
    <property type="term" value="F:2-oxoglutarate-dependent dioxygenase activity"/>
    <property type="evidence" value="ECO:0007669"/>
    <property type="project" value="TreeGrafter"/>
</dbReference>
<evidence type="ECO:0000256" key="1">
    <source>
        <dbReference type="ARBA" id="ARBA00001954"/>
    </source>
</evidence>
<keyword evidence="10" id="KW-1185">Reference proteome</keyword>
<gene>
    <name evidence="9" type="ORF">M7I_3633</name>
</gene>
<dbReference type="InParanoid" id="H0EM07"/>
<feature type="compositionally biased region" description="Basic and acidic residues" evidence="7">
    <location>
        <begin position="372"/>
        <end position="385"/>
    </location>
</feature>
<keyword evidence="4 9" id="KW-0223">Dioxygenase</keyword>
<protein>
    <submittedName>
        <fullName evidence="9">Putative Alpha-ketoglutarate-dependent sulfonate dioxygenase</fullName>
    </submittedName>
</protein>
<reference evidence="9 10" key="1">
    <citation type="journal article" date="2012" name="Eukaryot. Cell">
        <title>Genome sequence of the fungus Glarea lozoyensis: the first genome sequence of a species from the Helotiaceae family.</title>
        <authorList>
            <person name="Youssar L."/>
            <person name="Gruening B.A."/>
            <person name="Erxleben A."/>
            <person name="Guenther S."/>
            <person name="Huettel W."/>
        </authorList>
    </citation>
    <scope>NUCLEOTIDE SEQUENCE [LARGE SCALE GENOMIC DNA]</scope>
    <source>
        <strain evidence="10">ATCC 74030 / MF5533</strain>
    </source>
</reference>
<evidence type="ECO:0000313" key="10">
    <source>
        <dbReference type="Proteomes" id="UP000005446"/>
    </source>
</evidence>
<evidence type="ECO:0000256" key="6">
    <source>
        <dbReference type="ARBA" id="ARBA00023004"/>
    </source>
</evidence>
<dbReference type="FunCoup" id="H0EM07">
    <property type="interactions" value="4"/>
</dbReference>
<dbReference type="SUPFAM" id="SSF51197">
    <property type="entry name" value="Clavaminate synthase-like"/>
    <property type="match status" value="1"/>
</dbReference>
<evidence type="ECO:0000259" key="8">
    <source>
        <dbReference type="Pfam" id="PF02668"/>
    </source>
</evidence>
<feature type="region of interest" description="Disordered" evidence="7">
    <location>
        <begin position="372"/>
        <end position="431"/>
    </location>
</feature>
<proteinExistence type="inferred from homology"/>
<comment type="caution">
    <text evidence="9">The sequence shown here is derived from an EMBL/GenBank/DDBJ whole genome shotgun (WGS) entry which is preliminary data.</text>
</comment>
<evidence type="ECO:0000256" key="7">
    <source>
        <dbReference type="SAM" id="MobiDB-lite"/>
    </source>
</evidence>
<keyword evidence="5" id="KW-0560">Oxidoreductase</keyword>
<feature type="compositionally biased region" description="Low complexity" evidence="7">
    <location>
        <begin position="422"/>
        <end position="431"/>
    </location>
</feature>
<dbReference type="EMBL" id="AGUE01000083">
    <property type="protein sequence ID" value="EHL00351.1"/>
    <property type="molecule type" value="Genomic_DNA"/>
</dbReference>
<dbReference type="Pfam" id="PF02668">
    <property type="entry name" value="TauD"/>
    <property type="match status" value="1"/>
</dbReference>
<dbReference type="InterPro" id="IPR003819">
    <property type="entry name" value="TauD/TfdA-like"/>
</dbReference>
<comment type="cofactor">
    <cofactor evidence="1">
        <name>Fe(2+)</name>
        <dbReference type="ChEBI" id="CHEBI:29033"/>
    </cofactor>
</comment>
<keyword evidence="6" id="KW-0408">Iron</keyword>
<dbReference type="PANTHER" id="PTHR30468">
    <property type="entry name" value="ALPHA-KETOGLUTARATE-DEPENDENT SULFONATE DIOXYGENASE"/>
    <property type="match status" value="1"/>
</dbReference>
<dbReference type="GO" id="GO:0046872">
    <property type="term" value="F:metal ion binding"/>
    <property type="evidence" value="ECO:0007669"/>
    <property type="project" value="UniProtKB-KW"/>
</dbReference>
<evidence type="ECO:0000256" key="3">
    <source>
        <dbReference type="ARBA" id="ARBA00022723"/>
    </source>
</evidence>
<evidence type="ECO:0000256" key="2">
    <source>
        <dbReference type="ARBA" id="ARBA00005896"/>
    </source>
</evidence>
<dbReference type="FunFam" id="3.60.130.10:FF:000003">
    <property type="entry name" value="Alpha-ketoglutarate-dependent taurine dioxygenase"/>
    <property type="match status" value="1"/>
</dbReference>
<dbReference type="GO" id="GO:0005737">
    <property type="term" value="C:cytoplasm"/>
    <property type="evidence" value="ECO:0007669"/>
    <property type="project" value="TreeGrafter"/>
</dbReference>
<dbReference type="InterPro" id="IPR042098">
    <property type="entry name" value="TauD-like_sf"/>
</dbReference>
<sequence length="431" mass="47470">MAPSIQELPIEVPSVSLEKLNLANKEAPKVKRQIEVEGGKTDAKYPHYLPTWNHGQKYPALEPFNHVDPGLSADSSFPDLLPTGTKHIKLTPTTGSEIHGIQLSSLTSAGKDQLALIVAQRKVVAFRDQDFADLPLQTALDFGRHFGPHHIHPTSGSPEGFPELHIVHRYGKPGTSEFDSFLAGRNSSVSWHSDVSYELQPPGTTFLYQFDAPETGGDTLFANQVEAYNRLSEPLKERLHGLKAVHSGFEQAAFSRDKGGVVRREPVKNEHPLVRTHPVTGEKALYVNTGFTRSIVGLKKEESDALLAFLFNHIGRGIDWQARVKWAPGTVVVWDNRVTVHSATLDWDSGERRHLARITPQAEKPYETEYVRKEGHPIHIIESRRPTNRSPSTVTSGSGSSETSTSTSTSLRTPSSTPPYTPSTTSTSTSS</sequence>
<name>H0EM07_GLAL7</name>
<feature type="compositionally biased region" description="Low complexity" evidence="7">
    <location>
        <begin position="390"/>
        <end position="415"/>
    </location>
</feature>
<organism evidence="9 10">
    <name type="scientific">Glarea lozoyensis (strain ATCC 74030 / MF5533)</name>
    <dbReference type="NCBI Taxonomy" id="1104152"/>
    <lineage>
        <taxon>Eukaryota</taxon>
        <taxon>Fungi</taxon>
        <taxon>Dikarya</taxon>
        <taxon>Ascomycota</taxon>
        <taxon>Pezizomycotina</taxon>
        <taxon>Leotiomycetes</taxon>
        <taxon>Helotiales</taxon>
        <taxon>Helotiaceae</taxon>
        <taxon>Glarea</taxon>
    </lineage>
</organism>
<dbReference type="OrthoDB" id="10257314at2759"/>
<comment type="similarity">
    <text evidence="2">Belongs to the TfdA dioxygenase family.</text>
</comment>
<feature type="domain" description="TauD/TfdA-like" evidence="8">
    <location>
        <begin position="89"/>
        <end position="359"/>
    </location>
</feature>
<evidence type="ECO:0000313" key="9">
    <source>
        <dbReference type="EMBL" id="EHL00351.1"/>
    </source>
</evidence>
<accession>H0EM07</accession>
<dbReference type="PANTHER" id="PTHR30468:SF28">
    <property type="entry name" value="ALPHA-KETOGLUTARATE-DEPENDENT TAURINE DIOXYGENASE (AFU_ORTHOLOGUE AFUA_8G02210)-RELATED"/>
    <property type="match status" value="1"/>
</dbReference>
<dbReference type="Proteomes" id="UP000005446">
    <property type="component" value="Unassembled WGS sequence"/>
</dbReference>
<evidence type="ECO:0000256" key="5">
    <source>
        <dbReference type="ARBA" id="ARBA00023002"/>
    </source>
</evidence>
<dbReference type="HOGENOM" id="CLU_036005_0_0_1"/>
<dbReference type="Gene3D" id="3.60.130.10">
    <property type="entry name" value="Clavaminate synthase-like"/>
    <property type="match status" value="1"/>
</dbReference>
<evidence type="ECO:0000256" key="4">
    <source>
        <dbReference type="ARBA" id="ARBA00022964"/>
    </source>
</evidence>
<keyword evidence="3" id="KW-0479">Metal-binding</keyword>
<dbReference type="AlphaFoldDB" id="H0EM07"/>